<dbReference type="Proteomes" id="UP000245137">
    <property type="component" value="Unassembled WGS sequence"/>
</dbReference>
<organism evidence="1 2">
    <name type="scientific">Methylosinus sporium</name>
    <dbReference type="NCBI Taxonomy" id="428"/>
    <lineage>
        <taxon>Bacteria</taxon>
        <taxon>Pseudomonadati</taxon>
        <taxon>Pseudomonadota</taxon>
        <taxon>Alphaproteobacteria</taxon>
        <taxon>Hyphomicrobiales</taxon>
        <taxon>Methylocystaceae</taxon>
        <taxon>Methylosinus</taxon>
    </lineage>
</organism>
<accession>A0A2U1STS4</accession>
<comment type="caution">
    <text evidence="1">The sequence shown here is derived from an EMBL/GenBank/DDBJ whole genome shotgun (WGS) entry which is preliminary data.</text>
</comment>
<sequence length="69" mass="7566">MSLAIDEPSRFRTPRGQRLALLRCFFAGSTFGARTERGSICDALDPALIYCATALRYTSALGHAIMLWG</sequence>
<name>A0A2U1STS4_METSR</name>
<proteinExistence type="predicted"/>
<keyword evidence="2" id="KW-1185">Reference proteome</keyword>
<dbReference type="AlphaFoldDB" id="A0A2U1STS4"/>
<dbReference type="EMBL" id="PUIV01000004">
    <property type="protein sequence ID" value="PWB95012.1"/>
    <property type="molecule type" value="Genomic_DNA"/>
</dbReference>
<evidence type="ECO:0000313" key="1">
    <source>
        <dbReference type="EMBL" id="PWB95012.1"/>
    </source>
</evidence>
<reference evidence="1 2" key="1">
    <citation type="journal article" date="2018" name="Appl. Microbiol. Biotechnol.">
        <title>Co-cultivation of the strictly anaerobic methanogen Methanosarcina barkeri with aerobic methanotrophs in an oxygen-limited membrane bioreactor.</title>
        <authorList>
            <person name="In 't Zandt M.H."/>
            <person name="van den Bosch T.J.M."/>
            <person name="Rijkers R."/>
            <person name="van Kessel M.A.H.J."/>
            <person name="Jetten M.S.M."/>
            <person name="Welte C.U."/>
        </authorList>
    </citation>
    <scope>NUCLEOTIDE SEQUENCE [LARGE SCALE GENOMIC DNA]</scope>
    <source>
        <strain evidence="1 2">DSM 17706</strain>
    </source>
</reference>
<protein>
    <submittedName>
        <fullName evidence="1">Uncharacterized protein</fullName>
    </submittedName>
</protein>
<gene>
    <name evidence="1" type="ORF">C5689_04275</name>
</gene>
<evidence type="ECO:0000313" key="2">
    <source>
        <dbReference type="Proteomes" id="UP000245137"/>
    </source>
</evidence>